<comment type="similarity">
    <text evidence="2">Belongs to the binding-protein-dependent transport system permease family. CysTW subfamily.</text>
</comment>
<feature type="transmembrane region" description="Helical" evidence="8">
    <location>
        <begin position="125"/>
        <end position="147"/>
    </location>
</feature>
<feature type="transmembrane region" description="Helical" evidence="8">
    <location>
        <begin position="389"/>
        <end position="412"/>
    </location>
</feature>
<dbReference type="InterPro" id="IPR035906">
    <property type="entry name" value="MetI-like_sf"/>
</dbReference>
<evidence type="ECO:0000313" key="10">
    <source>
        <dbReference type="EMBL" id="SDD35288.1"/>
    </source>
</evidence>
<feature type="transmembrane region" description="Helical" evidence="8">
    <location>
        <begin position="554"/>
        <end position="577"/>
    </location>
</feature>
<keyword evidence="6 8" id="KW-1133">Transmembrane helix</keyword>
<keyword evidence="3 8" id="KW-0813">Transport</keyword>
<feature type="domain" description="ABC transmembrane type-1" evidence="9">
    <location>
        <begin position="443"/>
        <end position="634"/>
    </location>
</feature>
<name>A0A1G6U1S6_9BRAD</name>
<feature type="transmembrane region" description="Helical" evidence="8">
    <location>
        <begin position="315"/>
        <end position="335"/>
    </location>
</feature>
<keyword evidence="4" id="KW-1003">Cell membrane</keyword>
<feature type="transmembrane region" description="Helical" evidence="8">
    <location>
        <begin position="583"/>
        <end position="601"/>
    </location>
</feature>
<dbReference type="Gene3D" id="1.10.3720.10">
    <property type="entry name" value="MetI-like"/>
    <property type="match status" value="2"/>
</dbReference>
<reference evidence="10 11" key="1">
    <citation type="submission" date="2016-10" db="EMBL/GenBank/DDBJ databases">
        <authorList>
            <person name="de Groot N.N."/>
        </authorList>
    </citation>
    <scope>NUCLEOTIDE SEQUENCE [LARGE SCALE GENOMIC DNA]</scope>
    <source>
        <strain evidence="10 11">R5</strain>
    </source>
</reference>
<keyword evidence="7 8" id="KW-0472">Membrane</keyword>
<evidence type="ECO:0000256" key="7">
    <source>
        <dbReference type="ARBA" id="ARBA00023136"/>
    </source>
</evidence>
<evidence type="ECO:0000256" key="6">
    <source>
        <dbReference type="ARBA" id="ARBA00022989"/>
    </source>
</evidence>
<feature type="transmembrane region" description="Helical" evidence="8">
    <location>
        <begin position="257"/>
        <end position="288"/>
    </location>
</feature>
<feature type="transmembrane region" description="Helical" evidence="8">
    <location>
        <begin position="613"/>
        <end position="634"/>
    </location>
</feature>
<dbReference type="EMBL" id="FMZW01000010">
    <property type="protein sequence ID" value="SDD35288.1"/>
    <property type="molecule type" value="Genomic_DNA"/>
</dbReference>
<evidence type="ECO:0000259" key="9">
    <source>
        <dbReference type="PROSITE" id="PS50928"/>
    </source>
</evidence>
<evidence type="ECO:0000256" key="5">
    <source>
        <dbReference type="ARBA" id="ARBA00022692"/>
    </source>
</evidence>
<dbReference type="InterPro" id="IPR000515">
    <property type="entry name" value="MetI-like"/>
</dbReference>
<evidence type="ECO:0000256" key="1">
    <source>
        <dbReference type="ARBA" id="ARBA00004651"/>
    </source>
</evidence>
<proteinExistence type="inferred from homology"/>
<dbReference type="GO" id="GO:0005886">
    <property type="term" value="C:plasma membrane"/>
    <property type="evidence" value="ECO:0007669"/>
    <property type="project" value="UniProtKB-SubCell"/>
</dbReference>
<dbReference type="GO" id="GO:0055085">
    <property type="term" value="P:transmembrane transport"/>
    <property type="evidence" value="ECO:0007669"/>
    <property type="project" value="InterPro"/>
</dbReference>
<feature type="domain" description="ABC transmembrane type-1" evidence="9">
    <location>
        <begin position="130"/>
        <end position="336"/>
    </location>
</feature>
<dbReference type="AlphaFoldDB" id="A0A1G6U1S6"/>
<accession>A0A1G6U1S6</accession>
<evidence type="ECO:0000256" key="8">
    <source>
        <dbReference type="RuleBase" id="RU363032"/>
    </source>
</evidence>
<dbReference type="CDD" id="cd06261">
    <property type="entry name" value="TM_PBP2"/>
    <property type="match status" value="2"/>
</dbReference>
<organism evidence="10 11">
    <name type="scientific">Bradyrhizobium brasilense</name>
    <dbReference type="NCBI Taxonomy" id="1419277"/>
    <lineage>
        <taxon>Bacteria</taxon>
        <taxon>Pseudomonadati</taxon>
        <taxon>Pseudomonadota</taxon>
        <taxon>Alphaproteobacteria</taxon>
        <taxon>Hyphomicrobiales</taxon>
        <taxon>Nitrobacteraceae</taxon>
        <taxon>Bradyrhizobium</taxon>
    </lineage>
</organism>
<dbReference type="Pfam" id="PF00528">
    <property type="entry name" value="BPD_transp_1"/>
    <property type="match status" value="2"/>
</dbReference>
<protein>
    <submittedName>
        <fullName evidence="10">Putative spermidine/putrescine transport system permease protein</fullName>
    </submittedName>
</protein>
<sequence length="640" mass="68789">MLDPVGSGLWGTASGGGLRKLIIFGVRSRLASHNSARLQAKQRKDQLGPRSGVMAVMAGTMSSISINGRAESSRSRPTPWAWLLLPGSIFLVVLFVVPLSGLLLLAFGMPSWTLANFLRIGETPLYLTVLHNTLEISVFVTALAFVLSYPVAYVLTTGGTAMRTFLLIAVVLPYFTSGLARTFAWIVLLGRNGVINQFLLELGWLSQPVAMLYNRFGVILGMTHIVMPMMILPMYTVMSGIDQKLLRAARANGASPLAAFLTIFLPLSLPGLIAGILLVFIVCLGFYITPALMGGLSDVTITMAISSQILEQLNWNFGAALSVILLVSVLSILWIGSRFFPIEQLLGFSDGKTGSSLGRRQIGSQLLMGIGSAANGLDRWLPSLGGCSVPILASLLAVFLLLPVLIVAYLSFSASSYFVFPLPGYSLRNYEAFLFDALWVRATFTSIRVALMAVGMATALGSMLAFGLSRGAMPGRGAMVAFLLSPIIMPTVIVAVATYFLLARFGLQGTEFGLALGHAVHAIPYVVVIVVANLRDLNPSYERAARSLGAGSWVTFRTIVAPLVMPALIVASFFAFLTSFDDVVYVLFLGIGKITTLPMRMWEGIRQDINPTIAAVATLQMLFATIVVVVGTLLKRQKST</sequence>
<feature type="transmembrane region" description="Helical" evidence="8">
    <location>
        <begin position="80"/>
        <end position="105"/>
    </location>
</feature>
<evidence type="ECO:0000256" key="2">
    <source>
        <dbReference type="ARBA" id="ARBA00007069"/>
    </source>
</evidence>
<evidence type="ECO:0000256" key="4">
    <source>
        <dbReference type="ARBA" id="ARBA00022475"/>
    </source>
</evidence>
<feature type="transmembrane region" description="Helical" evidence="8">
    <location>
        <begin position="447"/>
        <end position="468"/>
    </location>
</feature>
<gene>
    <name evidence="10" type="ORF">SAMN05216337_101091</name>
</gene>
<dbReference type="PANTHER" id="PTHR42929:SF5">
    <property type="entry name" value="ABC TRANSPORTER PERMEASE PROTEIN"/>
    <property type="match status" value="1"/>
</dbReference>
<keyword evidence="5 8" id="KW-0812">Transmembrane</keyword>
<dbReference type="SUPFAM" id="SSF161098">
    <property type="entry name" value="MetI-like"/>
    <property type="match status" value="2"/>
</dbReference>
<comment type="subcellular location">
    <subcellularLocation>
        <location evidence="1 8">Cell membrane</location>
        <topology evidence="1 8">Multi-pass membrane protein</topology>
    </subcellularLocation>
</comment>
<dbReference type="Proteomes" id="UP000199245">
    <property type="component" value="Unassembled WGS sequence"/>
</dbReference>
<evidence type="ECO:0000256" key="3">
    <source>
        <dbReference type="ARBA" id="ARBA00022448"/>
    </source>
</evidence>
<evidence type="ECO:0000313" key="11">
    <source>
        <dbReference type="Proteomes" id="UP000199245"/>
    </source>
</evidence>
<dbReference type="PROSITE" id="PS50928">
    <property type="entry name" value="ABC_TM1"/>
    <property type="match status" value="2"/>
</dbReference>
<feature type="transmembrane region" description="Helical" evidence="8">
    <location>
        <begin position="480"/>
        <end position="502"/>
    </location>
</feature>
<feature type="transmembrane region" description="Helical" evidence="8">
    <location>
        <begin position="212"/>
        <end position="236"/>
    </location>
</feature>
<dbReference type="PANTHER" id="PTHR42929">
    <property type="entry name" value="INNER MEMBRANE ABC TRANSPORTER PERMEASE PROTEIN YDCU-RELATED-RELATED"/>
    <property type="match status" value="1"/>
</dbReference>
<feature type="transmembrane region" description="Helical" evidence="8">
    <location>
        <begin position="514"/>
        <end position="534"/>
    </location>
</feature>